<dbReference type="EMBL" id="DS022314">
    <property type="protein sequence ID" value="OAJ44964.1"/>
    <property type="molecule type" value="Genomic_DNA"/>
</dbReference>
<reference evidence="1 2" key="1">
    <citation type="submission" date="2006-10" db="EMBL/GenBank/DDBJ databases">
        <title>The Genome Sequence of Batrachochytrium dendrobatidis JEL423.</title>
        <authorList>
            <consortium name="The Broad Institute Genome Sequencing Platform"/>
            <person name="Birren B."/>
            <person name="Lander E."/>
            <person name="Galagan J."/>
            <person name="Cuomo C."/>
            <person name="Devon K."/>
            <person name="Jaffe D."/>
            <person name="Butler J."/>
            <person name="Alvarez P."/>
            <person name="Gnerre S."/>
            <person name="Grabherr M."/>
            <person name="Kleber M."/>
            <person name="Mauceli E."/>
            <person name="Brockman W."/>
            <person name="Young S."/>
            <person name="LaButti K."/>
            <person name="Sykes S."/>
            <person name="DeCaprio D."/>
            <person name="Crawford M."/>
            <person name="Koehrsen M."/>
            <person name="Engels R."/>
            <person name="Montgomery P."/>
            <person name="Pearson M."/>
            <person name="Howarth C."/>
            <person name="Larson L."/>
            <person name="White J."/>
            <person name="O'Leary S."/>
            <person name="Kodira C."/>
            <person name="Zeng Q."/>
            <person name="Yandava C."/>
            <person name="Alvarado L."/>
            <person name="Longcore J."/>
            <person name="James T."/>
        </authorList>
    </citation>
    <scope>NUCLEOTIDE SEQUENCE [LARGE SCALE GENOMIC DNA]</scope>
    <source>
        <strain evidence="1 2">JEL423</strain>
    </source>
</reference>
<gene>
    <name evidence="1" type="ORF">BDEG_28139</name>
</gene>
<organism evidence="1 2">
    <name type="scientific">Batrachochytrium dendrobatidis (strain JEL423)</name>
    <dbReference type="NCBI Taxonomy" id="403673"/>
    <lineage>
        <taxon>Eukaryota</taxon>
        <taxon>Fungi</taxon>
        <taxon>Fungi incertae sedis</taxon>
        <taxon>Chytridiomycota</taxon>
        <taxon>Chytridiomycota incertae sedis</taxon>
        <taxon>Chytridiomycetes</taxon>
        <taxon>Rhizophydiales</taxon>
        <taxon>Rhizophydiales incertae sedis</taxon>
        <taxon>Batrachochytrium</taxon>
    </lineage>
</organism>
<reference evidence="1 2" key="2">
    <citation type="submission" date="2016-05" db="EMBL/GenBank/DDBJ databases">
        <title>Lineage-specific infection strategies underlie the spectrum of fungal disease in amphibians.</title>
        <authorList>
            <person name="Cuomo C.A."/>
            <person name="Farrer R.A."/>
            <person name="James T."/>
            <person name="Longcore J."/>
            <person name="Birren B."/>
        </authorList>
    </citation>
    <scope>NUCLEOTIDE SEQUENCE [LARGE SCALE GENOMIC DNA]</scope>
    <source>
        <strain evidence="1 2">JEL423</strain>
    </source>
</reference>
<dbReference type="VEuPathDB" id="FungiDB:BDEG_28139"/>
<sequence length="124" mass="13828">MESSGCPTDISSVYLESMHLDNLDLQERIANRLRPRNAEFHLQPLACTLLTIPAFALEGYPYTADDGQFEYSMSLALSTCNQLTTQCDPLGMRTLSNTSGPRSQIPHKSTALERLNMLHDHLST</sequence>
<protein>
    <submittedName>
        <fullName evidence="1">Uncharacterized protein</fullName>
    </submittedName>
</protein>
<evidence type="ECO:0000313" key="1">
    <source>
        <dbReference type="EMBL" id="OAJ44964.1"/>
    </source>
</evidence>
<evidence type="ECO:0000313" key="2">
    <source>
        <dbReference type="Proteomes" id="UP000077115"/>
    </source>
</evidence>
<proteinExistence type="predicted"/>
<name>A0A177WZ55_BATDL</name>
<dbReference type="AlphaFoldDB" id="A0A177WZ55"/>
<dbReference type="Proteomes" id="UP000077115">
    <property type="component" value="Unassembled WGS sequence"/>
</dbReference>
<accession>A0A177WZ55</accession>